<gene>
    <name evidence="2" type="ORF">FEF09_03490</name>
</gene>
<dbReference type="AlphaFoldDB" id="A0A5C6M2L4"/>
<comment type="caution">
    <text evidence="2">The sequence shown here is derived from an EMBL/GenBank/DDBJ whole genome shotgun (WGS) entry which is preliminary data.</text>
</comment>
<keyword evidence="3" id="KW-1185">Reference proteome</keyword>
<dbReference type="InterPro" id="IPR024983">
    <property type="entry name" value="CHAT_dom"/>
</dbReference>
<reference evidence="2 3" key="1">
    <citation type="submission" date="2019-08" db="EMBL/GenBank/DDBJ databases">
        <title>Whole genome sequencing of chitin degrading bacteria Chitinophaga pinensis YS16.</title>
        <authorList>
            <person name="Singh R.P."/>
            <person name="Manchanda G."/>
            <person name="Maurya I.K."/>
            <person name="Joshi N.K."/>
            <person name="Srivastava A.K."/>
        </authorList>
    </citation>
    <scope>NUCLEOTIDE SEQUENCE [LARGE SCALE GENOMIC DNA]</scope>
    <source>
        <strain evidence="2 3">YS-16</strain>
    </source>
</reference>
<sequence length="269" mass="30512">MQPWGEIPGKRIRSEFIDGSGIVHSIEYDHVLSFAATPYKNENNGEPLIEVHYMVFPRSYNGFKVGSDELKAQHYSPEFFVECQNAVIHRTTVADVLVGEVSQVTDSRAVMCSDYPFYGMINYIAGGMKPLIFNNTCWSWGPIATSFLQKGAKGYIGTLWGVKDDSAASTAVAFYENMKTIPIAEAIHMAAHQHQPAEDKDIYVFYGFPFTALHSINQDMESKKLVLLQLTRRREFFLRNRRTTTDTKVQQRLDFIIAWHDIAIQGIQG</sequence>
<name>A0A5C6M2L4_9BACT</name>
<dbReference type="OrthoDB" id="163530at2"/>
<dbReference type="Pfam" id="PF12770">
    <property type="entry name" value="CHAT"/>
    <property type="match status" value="1"/>
</dbReference>
<dbReference type="EMBL" id="VOHS01000002">
    <property type="protein sequence ID" value="TWW02219.1"/>
    <property type="molecule type" value="Genomic_DNA"/>
</dbReference>
<evidence type="ECO:0000313" key="2">
    <source>
        <dbReference type="EMBL" id="TWW02219.1"/>
    </source>
</evidence>
<feature type="domain" description="CHAT" evidence="1">
    <location>
        <begin position="143"/>
        <end position="199"/>
    </location>
</feature>
<dbReference type="Proteomes" id="UP000318815">
    <property type="component" value="Unassembled WGS sequence"/>
</dbReference>
<protein>
    <submittedName>
        <fullName evidence="2">CHAT domain-containing protein</fullName>
    </submittedName>
</protein>
<dbReference type="RefSeq" id="WP_146303782.1">
    <property type="nucleotide sequence ID" value="NZ_VOHS01000002.1"/>
</dbReference>
<evidence type="ECO:0000313" key="3">
    <source>
        <dbReference type="Proteomes" id="UP000318815"/>
    </source>
</evidence>
<organism evidence="2 3">
    <name type="scientific">Chitinophaga pinensis</name>
    <dbReference type="NCBI Taxonomy" id="79329"/>
    <lineage>
        <taxon>Bacteria</taxon>
        <taxon>Pseudomonadati</taxon>
        <taxon>Bacteroidota</taxon>
        <taxon>Chitinophagia</taxon>
        <taxon>Chitinophagales</taxon>
        <taxon>Chitinophagaceae</taxon>
        <taxon>Chitinophaga</taxon>
    </lineage>
</organism>
<proteinExistence type="predicted"/>
<accession>A0A5C6M2L4</accession>
<evidence type="ECO:0000259" key="1">
    <source>
        <dbReference type="Pfam" id="PF12770"/>
    </source>
</evidence>